<evidence type="ECO:0000256" key="2">
    <source>
        <dbReference type="ARBA" id="ARBA00023015"/>
    </source>
</evidence>
<dbReference type="InterPro" id="IPR001387">
    <property type="entry name" value="Cro/C1-type_HTH"/>
</dbReference>
<dbReference type="InterPro" id="IPR046335">
    <property type="entry name" value="LacI/GalR-like_sensor"/>
</dbReference>
<dbReference type="PANTHER" id="PTHR30146">
    <property type="entry name" value="LACI-RELATED TRANSCRIPTIONAL REPRESSOR"/>
    <property type="match status" value="1"/>
</dbReference>
<dbReference type="SUPFAM" id="SSF53822">
    <property type="entry name" value="Periplasmic binding protein-like I"/>
    <property type="match status" value="1"/>
</dbReference>
<dbReference type="Gene3D" id="1.10.260.40">
    <property type="entry name" value="lambda repressor-like DNA-binding domains"/>
    <property type="match status" value="1"/>
</dbReference>
<keyword evidence="2" id="KW-0805">Transcription regulation</keyword>
<dbReference type="GO" id="GO:0000976">
    <property type="term" value="F:transcription cis-regulatory region binding"/>
    <property type="evidence" value="ECO:0007669"/>
    <property type="project" value="TreeGrafter"/>
</dbReference>
<dbReference type="SMART" id="SM00354">
    <property type="entry name" value="HTH_LACI"/>
    <property type="match status" value="1"/>
</dbReference>
<comment type="caution">
    <text evidence="7">The sequence shown here is derived from an EMBL/GenBank/DDBJ whole genome shotgun (WGS) entry which is preliminary data.</text>
</comment>
<dbReference type="InterPro" id="IPR010982">
    <property type="entry name" value="Lambda_DNA-bd_dom_sf"/>
</dbReference>
<gene>
    <name evidence="7" type="ORF">JCM19235_4252</name>
</gene>
<dbReference type="AlphaFoldDB" id="A0A090SKX9"/>
<evidence type="ECO:0000313" key="7">
    <source>
        <dbReference type="EMBL" id="GAL20052.1"/>
    </source>
</evidence>
<evidence type="ECO:0000259" key="5">
    <source>
        <dbReference type="PROSITE" id="PS50932"/>
    </source>
</evidence>
<dbReference type="Pfam" id="PF13377">
    <property type="entry name" value="Peripla_BP_3"/>
    <property type="match status" value="1"/>
</dbReference>
<name>A0A090SKX9_9VIBR</name>
<protein>
    <submittedName>
        <fullName evidence="7">Transcriptional regulator LacI family</fullName>
    </submittedName>
</protein>
<keyword evidence="4" id="KW-0804">Transcription</keyword>
<dbReference type="CDD" id="cd01392">
    <property type="entry name" value="HTH_LacI"/>
    <property type="match status" value="1"/>
</dbReference>
<organism evidence="7 8">
    <name type="scientific">Vibrio maritimus</name>
    <dbReference type="NCBI Taxonomy" id="990268"/>
    <lineage>
        <taxon>Bacteria</taxon>
        <taxon>Pseudomonadati</taxon>
        <taxon>Pseudomonadota</taxon>
        <taxon>Gammaproteobacteria</taxon>
        <taxon>Vibrionales</taxon>
        <taxon>Vibrionaceae</taxon>
        <taxon>Vibrio</taxon>
    </lineage>
</organism>
<keyword evidence="1" id="KW-0678">Repressor</keyword>
<keyword evidence="3" id="KW-0238">DNA-binding</keyword>
<dbReference type="PANTHER" id="PTHR30146:SF95">
    <property type="entry name" value="RIBOSE OPERON REPRESSOR"/>
    <property type="match status" value="1"/>
</dbReference>
<evidence type="ECO:0000256" key="3">
    <source>
        <dbReference type="ARBA" id="ARBA00023125"/>
    </source>
</evidence>
<proteinExistence type="predicted"/>
<dbReference type="PROSITE" id="PS50943">
    <property type="entry name" value="HTH_CROC1"/>
    <property type="match status" value="1"/>
</dbReference>
<evidence type="ECO:0000256" key="4">
    <source>
        <dbReference type="ARBA" id="ARBA00023163"/>
    </source>
</evidence>
<dbReference type="STRING" id="990268.JCM19235_4252"/>
<dbReference type="CDD" id="cd06278">
    <property type="entry name" value="PBP1_LacI-like"/>
    <property type="match status" value="1"/>
</dbReference>
<dbReference type="Proteomes" id="UP000029228">
    <property type="component" value="Unassembled WGS sequence"/>
</dbReference>
<dbReference type="InterPro" id="IPR000843">
    <property type="entry name" value="HTH_LacI"/>
</dbReference>
<reference evidence="7 8" key="2">
    <citation type="submission" date="2014-09" db="EMBL/GenBank/DDBJ databases">
        <authorList>
            <consortium name="NBRP consortium"/>
            <person name="Sawabe T."/>
            <person name="Meirelles P."/>
            <person name="Nakanishi M."/>
            <person name="Sayaka M."/>
            <person name="Hattori M."/>
            <person name="Ohkuma M."/>
        </authorList>
    </citation>
    <scope>NUCLEOTIDE SEQUENCE [LARGE SCALE GENOMIC DNA]</scope>
    <source>
        <strain evidence="8">JCM19235</strain>
    </source>
</reference>
<feature type="domain" description="HTH lacI-type" evidence="5">
    <location>
        <begin position="9"/>
        <end position="63"/>
    </location>
</feature>
<dbReference type="GO" id="GO:0003700">
    <property type="term" value="F:DNA-binding transcription factor activity"/>
    <property type="evidence" value="ECO:0007669"/>
    <property type="project" value="TreeGrafter"/>
</dbReference>
<evidence type="ECO:0000256" key="1">
    <source>
        <dbReference type="ARBA" id="ARBA00022491"/>
    </source>
</evidence>
<dbReference type="Gene3D" id="3.40.50.2300">
    <property type="match status" value="2"/>
</dbReference>
<evidence type="ECO:0000259" key="6">
    <source>
        <dbReference type="PROSITE" id="PS50943"/>
    </source>
</evidence>
<dbReference type="PROSITE" id="PS50932">
    <property type="entry name" value="HTH_LACI_2"/>
    <property type="match status" value="1"/>
</dbReference>
<sequence>MSEQKQKNITSVDVAKAAGVSRAAVSRTFSNNGYVSEETKQKVLKAADALGYRVNHLARSLNRQRSDLIGLVVADMDNPFRSQQVSDLSEAILAKNHRPLLIPTAKDRDSSKVVDMLLHYNVSGVIITSDTPPENIFQMCASSSVPVVLVNKQQTHESVDRVICDNRKGVELLVSAFSDANCKTLVVVSSMKDSFSIRSREQIFCELAAERGITTTTLYPETHCYQGGMSAAKMLASKSAVPEGVFCANDYLALGVLDGLKEQLEAKCVAQIKVAGFDDMQQSSWNSYQLTTVKQSTEAMAKQCVDLLLSRINDPSQTSRTRTLDVSLIKRKTL</sequence>
<evidence type="ECO:0000313" key="8">
    <source>
        <dbReference type="Proteomes" id="UP000029228"/>
    </source>
</evidence>
<keyword evidence="8" id="KW-1185">Reference proteome</keyword>
<accession>A0A090SKX9</accession>
<feature type="domain" description="HTH cro/C1-type" evidence="6">
    <location>
        <begin position="5"/>
        <end position="57"/>
    </location>
</feature>
<dbReference type="SUPFAM" id="SSF47413">
    <property type="entry name" value="lambda repressor-like DNA-binding domains"/>
    <property type="match status" value="1"/>
</dbReference>
<dbReference type="EMBL" id="BBMR01000005">
    <property type="protein sequence ID" value="GAL20052.1"/>
    <property type="molecule type" value="Genomic_DNA"/>
</dbReference>
<reference evidence="7 8" key="1">
    <citation type="submission" date="2014-09" db="EMBL/GenBank/DDBJ databases">
        <title>Vibrio maritimus JCM 19235. (C45) whole genome shotgun sequence.</title>
        <authorList>
            <person name="Sawabe T."/>
            <person name="Meirelles P."/>
            <person name="Nakanishi M."/>
            <person name="Sayaka M."/>
            <person name="Hattori M."/>
            <person name="Ohkuma M."/>
        </authorList>
    </citation>
    <scope>NUCLEOTIDE SEQUENCE [LARGE SCALE GENOMIC DNA]</scope>
    <source>
        <strain evidence="8">JCM19235</strain>
    </source>
</reference>
<dbReference type="Pfam" id="PF00356">
    <property type="entry name" value="LacI"/>
    <property type="match status" value="1"/>
</dbReference>
<dbReference type="InterPro" id="IPR028082">
    <property type="entry name" value="Peripla_BP_I"/>
</dbReference>